<proteinExistence type="predicted"/>
<feature type="transmembrane region" description="Helical" evidence="7">
    <location>
        <begin position="313"/>
        <end position="334"/>
    </location>
</feature>
<dbReference type="InterPro" id="IPR020846">
    <property type="entry name" value="MFS_dom"/>
</dbReference>
<feature type="transmembrane region" description="Helical" evidence="7">
    <location>
        <begin position="101"/>
        <end position="122"/>
    </location>
</feature>
<keyword evidence="10" id="KW-1185">Reference proteome</keyword>
<feature type="transmembrane region" description="Helical" evidence="7">
    <location>
        <begin position="47"/>
        <end position="64"/>
    </location>
</feature>
<accession>A0ABR7PCF4</accession>
<keyword evidence="4 7" id="KW-0812">Transmembrane</keyword>
<dbReference type="Pfam" id="PF07690">
    <property type="entry name" value="MFS_1"/>
    <property type="match status" value="1"/>
</dbReference>
<evidence type="ECO:0000256" key="3">
    <source>
        <dbReference type="ARBA" id="ARBA00022475"/>
    </source>
</evidence>
<reference evidence="9 10" key="1">
    <citation type="submission" date="2020-08" db="EMBL/GenBank/DDBJ databases">
        <title>Genome public.</title>
        <authorList>
            <person name="Liu C."/>
            <person name="Sun Q."/>
        </authorList>
    </citation>
    <scope>NUCLEOTIDE SEQUENCE [LARGE SCALE GENOMIC DNA]</scope>
    <source>
        <strain evidence="9 10">3_YM_SP_D4_24.mj</strain>
    </source>
</reference>
<evidence type="ECO:0000256" key="7">
    <source>
        <dbReference type="SAM" id="Phobius"/>
    </source>
</evidence>
<keyword evidence="6 7" id="KW-0472">Membrane</keyword>
<sequence length="413" mass="44404">MESKARKYLTIIALGLAGGSIYFIPYVKYVFYDAQLAAMGINNTQSGLLLTMYTIGNMVLYIPGGYLADKVSTKKALIISLVATSVLTWVYAFSLNFVVSMIIWLGLSFSTAFVFWSALMKAVRIVGTEEEQGFMYGLYYACNGIAAALTSFISLYAYNTAGEDIKSGFVRGVNASGVVVLIAAICLVFLMKEDAGKVTTESDDDKISLPMVGKVLKSPVVWILSIVILCGYGLKSSVSYFNPYLTEVVGVSAVNSGIFSIINNYLLLLLAPVGGILADKVFKSTCKWLSVSFVILAVLFGGVLLIPSDISPMVASIYTLLPGAVTMMMYGVVFSSVSEAGISRTMTGTVIGISSIIGYLPDSIYSVIFGKWLDNKGAAGYTNIFIFLVASGIVGAVLAFWIYRHGKRAQHDA</sequence>
<dbReference type="PANTHER" id="PTHR23517">
    <property type="entry name" value="RESISTANCE PROTEIN MDTM, PUTATIVE-RELATED-RELATED"/>
    <property type="match status" value="1"/>
</dbReference>
<keyword evidence="2" id="KW-0813">Transport</keyword>
<feature type="transmembrane region" description="Helical" evidence="7">
    <location>
        <begin position="254"/>
        <end position="276"/>
    </location>
</feature>
<dbReference type="InterPro" id="IPR036259">
    <property type="entry name" value="MFS_trans_sf"/>
</dbReference>
<feature type="transmembrane region" description="Helical" evidence="7">
    <location>
        <begin position="346"/>
        <end position="368"/>
    </location>
</feature>
<feature type="transmembrane region" description="Helical" evidence="7">
    <location>
        <begin position="288"/>
        <end position="307"/>
    </location>
</feature>
<dbReference type="Gene3D" id="1.20.1250.20">
    <property type="entry name" value="MFS general substrate transporter like domains"/>
    <property type="match status" value="2"/>
</dbReference>
<comment type="caution">
    <text evidence="9">The sequence shown here is derived from an EMBL/GenBank/DDBJ whole genome shotgun (WGS) entry which is preliminary data.</text>
</comment>
<dbReference type="InterPro" id="IPR050171">
    <property type="entry name" value="MFS_Transporters"/>
</dbReference>
<evidence type="ECO:0000256" key="1">
    <source>
        <dbReference type="ARBA" id="ARBA00004651"/>
    </source>
</evidence>
<feature type="transmembrane region" description="Helical" evidence="7">
    <location>
        <begin position="380"/>
        <end position="403"/>
    </location>
</feature>
<name>A0ABR7PCF4_9FIRM</name>
<dbReference type="Proteomes" id="UP000661649">
    <property type="component" value="Unassembled WGS sequence"/>
</dbReference>
<evidence type="ECO:0000313" key="9">
    <source>
        <dbReference type="EMBL" id="MBC8629084.1"/>
    </source>
</evidence>
<feature type="transmembrane region" description="Helical" evidence="7">
    <location>
        <begin position="169"/>
        <end position="190"/>
    </location>
</feature>
<evidence type="ECO:0000256" key="4">
    <source>
        <dbReference type="ARBA" id="ARBA00022692"/>
    </source>
</evidence>
<dbReference type="SUPFAM" id="SSF103473">
    <property type="entry name" value="MFS general substrate transporter"/>
    <property type="match status" value="1"/>
</dbReference>
<keyword evidence="5 7" id="KW-1133">Transmembrane helix</keyword>
<feature type="transmembrane region" description="Helical" evidence="7">
    <location>
        <begin position="7"/>
        <end position="27"/>
    </location>
</feature>
<feature type="transmembrane region" description="Helical" evidence="7">
    <location>
        <begin position="215"/>
        <end position="234"/>
    </location>
</feature>
<dbReference type="RefSeq" id="WP_187558827.1">
    <property type="nucleotide sequence ID" value="NZ_JACRTP010000004.1"/>
</dbReference>
<feature type="domain" description="Major facilitator superfamily (MFS) profile" evidence="8">
    <location>
        <begin position="1"/>
        <end position="407"/>
    </location>
</feature>
<protein>
    <submittedName>
        <fullName evidence="9">MFS transporter</fullName>
    </submittedName>
</protein>
<dbReference type="PROSITE" id="PS50850">
    <property type="entry name" value="MFS"/>
    <property type="match status" value="1"/>
</dbReference>
<evidence type="ECO:0000313" key="10">
    <source>
        <dbReference type="Proteomes" id="UP000661649"/>
    </source>
</evidence>
<dbReference type="EMBL" id="JACRTP010000004">
    <property type="protein sequence ID" value="MBC8629084.1"/>
    <property type="molecule type" value="Genomic_DNA"/>
</dbReference>
<dbReference type="PANTHER" id="PTHR23517:SF3">
    <property type="entry name" value="INTEGRAL MEMBRANE TRANSPORT PROTEIN"/>
    <property type="match status" value="1"/>
</dbReference>
<feature type="transmembrane region" description="Helical" evidence="7">
    <location>
        <begin position="76"/>
        <end position="95"/>
    </location>
</feature>
<feature type="transmembrane region" description="Helical" evidence="7">
    <location>
        <begin position="134"/>
        <end position="157"/>
    </location>
</feature>
<evidence type="ECO:0000259" key="8">
    <source>
        <dbReference type="PROSITE" id="PS50850"/>
    </source>
</evidence>
<evidence type="ECO:0000256" key="2">
    <source>
        <dbReference type="ARBA" id="ARBA00022448"/>
    </source>
</evidence>
<dbReference type="InterPro" id="IPR011701">
    <property type="entry name" value="MFS"/>
</dbReference>
<evidence type="ECO:0000256" key="6">
    <source>
        <dbReference type="ARBA" id="ARBA00023136"/>
    </source>
</evidence>
<gene>
    <name evidence="9" type="ORF">H8712_10760</name>
</gene>
<keyword evidence="3" id="KW-1003">Cell membrane</keyword>
<comment type="subcellular location">
    <subcellularLocation>
        <location evidence="1">Cell membrane</location>
        <topology evidence="1">Multi-pass membrane protein</topology>
    </subcellularLocation>
</comment>
<evidence type="ECO:0000256" key="5">
    <source>
        <dbReference type="ARBA" id="ARBA00022989"/>
    </source>
</evidence>
<organism evidence="9 10">
    <name type="scientific">Blautia stercoris</name>
    <dbReference type="NCBI Taxonomy" id="871664"/>
    <lineage>
        <taxon>Bacteria</taxon>
        <taxon>Bacillati</taxon>
        <taxon>Bacillota</taxon>
        <taxon>Clostridia</taxon>
        <taxon>Lachnospirales</taxon>
        <taxon>Lachnospiraceae</taxon>
        <taxon>Blautia</taxon>
    </lineage>
</organism>
<dbReference type="CDD" id="cd06174">
    <property type="entry name" value="MFS"/>
    <property type="match status" value="1"/>
</dbReference>